<keyword evidence="2" id="KW-0436">Ligase</keyword>
<dbReference type="EMBL" id="CP022685">
    <property type="protein sequence ID" value="ATL29580.1"/>
    <property type="molecule type" value="Genomic_DNA"/>
</dbReference>
<dbReference type="InterPro" id="IPR045864">
    <property type="entry name" value="aa-tRNA-synth_II/BPL/LPL"/>
</dbReference>
<dbReference type="GO" id="GO:0004812">
    <property type="term" value="F:aminoacyl-tRNA ligase activity"/>
    <property type="evidence" value="ECO:0007669"/>
    <property type="project" value="UniProtKB-KW"/>
</dbReference>
<organism evidence="2 3">
    <name type="scientific">Streptomyces formicae</name>
    <dbReference type="NCBI Taxonomy" id="1616117"/>
    <lineage>
        <taxon>Bacteria</taxon>
        <taxon>Bacillati</taxon>
        <taxon>Actinomycetota</taxon>
        <taxon>Actinomycetes</taxon>
        <taxon>Kitasatosporales</taxon>
        <taxon>Streptomycetaceae</taxon>
        <taxon>Streptomyces</taxon>
    </lineage>
</organism>
<keyword evidence="2" id="KW-0030">Aminoacyl-tRNA synthetase</keyword>
<dbReference type="Gene3D" id="3.30.930.10">
    <property type="entry name" value="Bira Bifunctional Protein, Domain 2"/>
    <property type="match status" value="1"/>
</dbReference>
<keyword evidence="3" id="KW-1185">Reference proteome</keyword>
<reference evidence="2 3" key="1">
    <citation type="submission" date="2017-08" db="EMBL/GenBank/DDBJ databases">
        <title>Complete Genome Sequence of Streptomyces formicae KY5, the formicamycin producer.</title>
        <authorList>
            <person name="Holmes N.A."/>
            <person name="Devine R."/>
            <person name="Qin Z."/>
            <person name="Seipke R.F."/>
            <person name="Wilkinson B."/>
            <person name="Hutchings M.I."/>
        </authorList>
    </citation>
    <scope>NUCLEOTIDE SEQUENCE [LARGE SCALE GENOMIC DNA]</scope>
    <source>
        <strain evidence="2 3">KY5</strain>
    </source>
</reference>
<evidence type="ECO:0000259" key="1">
    <source>
        <dbReference type="PROSITE" id="PS50862"/>
    </source>
</evidence>
<dbReference type="RefSeq" id="WP_098244058.1">
    <property type="nucleotide sequence ID" value="NZ_CP022685.1"/>
</dbReference>
<dbReference type="Proteomes" id="UP000221011">
    <property type="component" value="Chromosome"/>
</dbReference>
<protein>
    <submittedName>
        <fullName evidence="2">Archaeal seryl-tRNA synthetase-related sequence</fullName>
    </submittedName>
</protein>
<dbReference type="InterPro" id="IPR006195">
    <property type="entry name" value="aa-tRNA-synth_II"/>
</dbReference>
<evidence type="ECO:0000313" key="2">
    <source>
        <dbReference type="EMBL" id="ATL29580.1"/>
    </source>
</evidence>
<accession>A0A291QCR6</accession>
<dbReference type="SUPFAM" id="SSF55681">
    <property type="entry name" value="Class II aaRS and biotin synthetases"/>
    <property type="match status" value="1"/>
</dbReference>
<proteinExistence type="predicted"/>
<gene>
    <name evidence="2" type="ORF">KY5_4562</name>
</gene>
<feature type="domain" description="Aminoacyl-transfer RNA synthetases class-II family profile" evidence="1">
    <location>
        <begin position="218"/>
        <end position="371"/>
    </location>
</feature>
<name>A0A291QCR6_9ACTN</name>
<evidence type="ECO:0000313" key="3">
    <source>
        <dbReference type="Proteomes" id="UP000221011"/>
    </source>
</evidence>
<dbReference type="KEGG" id="sfk:KY5_4562"/>
<dbReference type="PROSITE" id="PS50862">
    <property type="entry name" value="AA_TRNA_LIGASE_II"/>
    <property type="match status" value="1"/>
</dbReference>
<sequence length="374" mass="40397">MNGVRYRHERPVDAGTADELRKALGFHYDGVTVELLDKGVEVGVPAGPTEAELGEMVRHFLRGHRAVAATVITEQAGNPGLACALPDDDRIAVARGAYLHGPEWTAAMDHVRALCRERLAEPFGAPLLAGSAQISRDVLVRAGYYQKFPNLVNAVARIRDHYWDGVTVSQLRPNQAGALDSFYAPADTVLTPVTCYHVYENAAELKSRYGTGVFAIDGPVFRHESRNHSATRLGEFRMFELVGLGSAEDIALDFERMLKAFTAFFAELGVPHRIVSASDAFFGDAPTMTREAQLLNKSKFEVRVPLGDGELSVASVNAHGEVFADSFGLRELGTDATCCAGIGLDRLTYALLSYGLLGSTKDRSTGPATRPTGG</sequence>
<dbReference type="AlphaFoldDB" id="A0A291QCR6"/>